<dbReference type="PANTHER" id="PTHR31339">
    <property type="entry name" value="PECTIN LYASE-RELATED"/>
    <property type="match status" value="1"/>
</dbReference>
<dbReference type="PROSITE" id="PS00502">
    <property type="entry name" value="POLYGALACTURONASE"/>
    <property type="match status" value="1"/>
</dbReference>
<evidence type="ECO:0000256" key="5">
    <source>
        <dbReference type="SAM" id="SignalP"/>
    </source>
</evidence>
<dbReference type="PROSITE" id="PS51257">
    <property type="entry name" value="PROKAR_LIPOPROTEIN"/>
    <property type="match status" value="1"/>
</dbReference>
<organism evidence="6 7">
    <name type="scientific">Spirosoma oryzae</name>
    <dbReference type="NCBI Taxonomy" id="1469603"/>
    <lineage>
        <taxon>Bacteria</taxon>
        <taxon>Pseudomonadati</taxon>
        <taxon>Bacteroidota</taxon>
        <taxon>Cytophagia</taxon>
        <taxon>Cytophagales</taxon>
        <taxon>Cytophagaceae</taxon>
        <taxon>Spirosoma</taxon>
    </lineage>
</organism>
<dbReference type="AlphaFoldDB" id="A0A2T0SNM3"/>
<evidence type="ECO:0000256" key="1">
    <source>
        <dbReference type="ARBA" id="ARBA00008834"/>
    </source>
</evidence>
<dbReference type="Proteomes" id="UP000238375">
    <property type="component" value="Unassembled WGS sequence"/>
</dbReference>
<keyword evidence="5" id="KW-0732">Signal</keyword>
<dbReference type="InterPro" id="IPR012334">
    <property type="entry name" value="Pectin_lyas_fold"/>
</dbReference>
<dbReference type="RefSeq" id="WP_245882368.1">
    <property type="nucleotide sequence ID" value="NZ_PVTE01000015.1"/>
</dbReference>
<dbReference type="EMBL" id="PVTE01000015">
    <property type="protein sequence ID" value="PRY34963.1"/>
    <property type="molecule type" value="Genomic_DNA"/>
</dbReference>
<gene>
    <name evidence="6" type="ORF">CLV58_11546</name>
</gene>
<dbReference type="InterPro" id="IPR006626">
    <property type="entry name" value="PbH1"/>
</dbReference>
<dbReference type="SUPFAM" id="SSF51126">
    <property type="entry name" value="Pectin lyase-like"/>
    <property type="match status" value="1"/>
</dbReference>
<reference evidence="6 7" key="1">
    <citation type="submission" date="2018-03" db="EMBL/GenBank/DDBJ databases">
        <title>Genomic Encyclopedia of Archaeal and Bacterial Type Strains, Phase II (KMG-II): from individual species to whole genera.</title>
        <authorList>
            <person name="Goeker M."/>
        </authorList>
    </citation>
    <scope>NUCLEOTIDE SEQUENCE [LARGE SCALE GENOMIC DNA]</scope>
    <source>
        <strain evidence="6 7">DSM 28354</strain>
    </source>
</reference>
<proteinExistence type="inferred from homology"/>
<sequence length="409" mass="43105">MRTIKYKWLPAFILSGWLWMLLACSPQAQSNPTPTSVTLHLLADGTTDQAKSLQQTIDSCGATGGGTLIVPAGRYLISPISLCSRVNLQLASGATLLASTNAADYTPKLPNLINGDSLTDVSLTGTGTIDGNGAVWWQRFIDSGKTLNRPRLIYLTRSRNVTIDGLTLINSPSFHLVPSQCQNVTIQNLTITAPSDSPNTDGIDPANCTHVLIQNCTIDNGDDNIAIKGGRSNGQIVQPCQDIQIRNCRFLHGHGLSVGSETSSGVSSVSVINCTFTGTTNGIRIKSQPGLGGAIQNLSYSQITMTNVTNPLIIDLAYSLNNNNGYASDIPSVSGLTIDQLSVTGAKNAGSLVGLTNSLLQNLTLSNLQISAQTGLVLQNARNITMSAYRIQVSSGQSVIAQNATGTGF</sequence>
<evidence type="ECO:0000256" key="3">
    <source>
        <dbReference type="ARBA" id="ARBA00023295"/>
    </source>
</evidence>
<dbReference type="InterPro" id="IPR051801">
    <property type="entry name" value="GH28_Enzymes"/>
</dbReference>
<dbReference type="Pfam" id="PF00295">
    <property type="entry name" value="Glyco_hydro_28"/>
    <property type="match status" value="1"/>
</dbReference>
<dbReference type="InterPro" id="IPR011050">
    <property type="entry name" value="Pectin_lyase_fold/virulence"/>
</dbReference>
<dbReference type="SMART" id="SM00710">
    <property type="entry name" value="PbH1"/>
    <property type="match status" value="4"/>
</dbReference>
<dbReference type="InterPro" id="IPR000743">
    <property type="entry name" value="Glyco_hydro_28"/>
</dbReference>
<feature type="chain" id="PRO_5015401157" evidence="5">
    <location>
        <begin position="29"/>
        <end position="409"/>
    </location>
</feature>
<evidence type="ECO:0000256" key="2">
    <source>
        <dbReference type="ARBA" id="ARBA00022801"/>
    </source>
</evidence>
<evidence type="ECO:0000313" key="7">
    <source>
        <dbReference type="Proteomes" id="UP000238375"/>
    </source>
</evidence>
<comment type="caution">
    <text evidence="6">The sequence shown here is derived from an EMBL/GenBank/DDBJ whole genome shotgun (WGS) entry which is preliminary data.</text>
</comment>
<evidence type="ECO:0000256" key="4">
    <source>
        <dbReference type="RuleBase" id="RU361169"/>
    </source>
</evidence>
<keyword evidence="3 4" id="KW-0326">Glycosidase</keyword>
<evidence type="ECO:0000313" key="6">
    <source>
        <dbReference type="EMBL" id="PRY34963.1"/>
    </source>
</evidence>
<comment type="similarity">
    <text evidence="1 4">Belongs to the glycosyl hydrolase 28 family.</text>
</comment>
<keyword evidence="7" id="KW-1185">Reference proteome</keyword>
<dbReference type="Gene3D" id="2.160.20.10">
    <property type="entry name" value="Single-stranded right-handed beta-helix, Pectin lyase-like"/>
    <property type="match status" value="1"/>
</dbReference>
<dbReference type="GO" id="GO:0005975">
    <property type="term" value="P:carbohydrate metabolic process"/>
    <property type="evidence" value="ECO:0007669"/>
    <property type="project" value="InterPro"/>
</dbReference>
<accession>A0A2T0SNM3</accession>
<dbReference type="PANTHER" id="PTHR31339:SF9">
    <property type="entry name" value="PLASMIN AND FIBRONECTIN-BINDING PROTEIN A"/>
    <property type="match status" value="1"/>
</dbReference>
<keyword evidence="2 4" id="KW-0378">Hydrolase</keyword>
<dbReference type="GO" id="GO:0004650">
    <property type="term" value="F:polygalacturonase activity"/>
    <property type="evidence" value="ECO:0007669"/>
    <property type="project" value="InterPro"/>
</dbReference>
<protein>
    <submittedName>
        <fullName evidence="6">Glycosyl hydrolase family 28</fullName>
    </submittedName>
</protein>
<name>A0A2T0SNM3_9BACT</name>
<feature type="signal peptide" evidence="5">
    <location>
        <begin position="1"/>
        <end position="28"/>
    </location>
</feature>